<dbReference type="EMBL" id="JAZHXJ010000844">
    <property type="protein sequence ID" value="KAL1850141.1"/>
    <property type="molecule type" value="Genomic_DNA"/>
</dbReference>
<keyword evidence="2" id="KW-1133">Transmembrane helix</keyword>
<organism evidence="3 4">
    <name type="scientific">Phialemonium thermophilum</name>
    <dbReference type="NCBI Taxonomy" id="223376"/>
    <lineage>
        <taxon>Eukaryota</taxon>
        <taxon>Fungi</taxon>
        <taxon>Dikarya</taxon>
        <taxon>Ascomycota</taxon>
        <taxon>Pezizomycotina</taxon>
        <taxon>Sordariomycetes</taxon>
        <taxon>Sordariomycetidae</taxon>
        <taxon>Cephalothecales</taxon>
        <taxon>Cephalothecaceae</taxon>
        <taxon>Phialemonium</taxon>
    </lineage>
</organism>
<dbReference type="Proteomes" id="UP001586593">
    <property type="component" value="Unassembled WGS sequence"/>
</dbReference>
<gene>
    <name evidence="3" type="ORF">VTK73DRAFT_9745</name>
</gene>
<reference evidence="3 4" key="1">
    <citation type="journal article" date="2024" name="Commun. Biol.">
        <title>Comparative genomic analysis of thermophilic fungi reveals convergent evolutionary adaptations and gene losses.</title>
        <authorList>
            <person name="Steindorff A.S."/>
            <person name="Aguilar-Pontes M.V."/>
            <person name="Robinson A.J."/>
            <person name="Andreopoulos B."/>
            <person name="LaButti K."/>
            <person name="Kuo A."/>
            <person name="Mondo S."/>
            <person name="Riley R."/>
            <person name="Otillar R."/>
            <person name="Haridas S."/>
            <person name="Lipzen A."/>
            <person name="Grimwood J."/>
            <person name="Schmutz J."/>
            <person name="Clum A."/>
            <person name="Reid I.D."/>
            <person name="Moisan M.C."/>
            <person name="Butler G."/>
            <person name="Nguyen T.T.M."/>
            <person name="Dewar K."/>
            <person name="Conant G."/>
            <person name="Drula E."/>
            <person name="Henrissat B."/>
            <person name="Hansel C."/>
            <person name="Singer S."/>
            <person name="Hutchinson M.I."/>
            <person name="de Vries R.P."/>
            <person name="Natvig D.O."/>
            <person name="Powell A.J."/>
            <person name="Tsang A."/>
            <person name="Grigoriev I.V."/>
        </authorList>
    </citation>
    <scope>NUCLEOTIDE SEQUENCE [LARGE SCALE GENOMIC DNA]</scope>
    <source>
        <strain evidence="3 4">ATCC 24622</strain>
    </source>
</reference>
<evidence type="ECO:0000313" key="4">
    <source>
        <dbReference type="Proteomes" id="UP001586593"/>
    </source>
</evidence>
<keyword evidence="2" id="KW-0812">Transmembrane</keyword>
<feature type="compositionally biased region" description="Low complexity" evidence="1">
    <location>
        <begin position="92"/>
        <end position="101"/>
    </location>
</feature>
<proteinExistence type="predicted"/>
<sequence>MAWLPVPIPVPTKGHVVESCGVLLGGCSSVIQGWSHQPLQEHASPANAGCYRSSSFRAGNASLVVPFLFLFLFLFFFWSYLQIVRHPKHSPSSKSRSDPSSAGRKVSTNVGGPRLGRVVPCPAPAVRLAGPCFCSADSWGGHRPRARSCAPWLGIPTQTPVPPPSKGAGEGDRFLRGEAVWLTASTPKHIHPSPGRETCGTASQ</sequence>
<evidence type="ECO:0000313" key="3">
    <source>
        <dbReference type="EMBL" id="KAL1850141.1"/>
    </source>
</evidence>
<protein>
    <submittedName>
        <fullName evidence="3">Uncharacterized protein</fullName>
    </submittedName>
</protein>
<name>A0ABR3W0Q2_9PEZI</name>
<feature type="region of interest" description="Disordered" evidence="1">
    <location>
        <begin position="88"/>
        <end position="111"/>
    </location>
</feature>
<feature type="transmembrane region" description="Helical" evidence="2">
    <location>
        <begin position="61"/>
        <end position="81"/>
    </location>
</feature>
<keyword evidence="2" id="KW-0472">Membrane</keyword>
<accession>A0ABR3W0Q2</accession>
<keyword evidence="4" id="KW-1185">Reference proteome</keyword>
<comment type="caution">
    <text evidence="3">The sequence shown here is derived from an EMBL/GenBank/DDBJ whole genome shotgun (WGS) entry which is preliminary data.</text>
</comment>
<evidence type="ECO:0000256" key="2">
    <source>
        <dbReference type="SAM" id="Phobius"/>
    </source>
</evidence>
<evidence type="ECO:0000256" key="1">
    <source>
        <dbReference type="SAM" id="MobiDB-lite"/>
    </source>
</evidence>